<keyword evidence="3" id="KW-1185">Reference proteome</keyword>
<dbReference type="EMBL" id="BGZK01003057">
    <property type="protein sequence ID" value="GBP98064.1"/>
    <property type="molecule type" value="Genomic_DNA"/>
</dbReference>
<name>A0A4C2AG09_EUMVA</name>
<feature type="region of interest" description="Disordered" evidence="1">
    <location>
        <begin position="1"/>
        <end position="23"/>
    </location>
</feature>
<accession>A0A4C2AG09</accession>
<proteinExistence type="predicted"/>
<feature type="compositionally biased region" description="Polar residues" evidence="1">
    <location>
        <begin position="75"/>
        <end position="85"/>
    </location>
</feature>
<dbReference type="Proteomes" id="UP000299102">
    <property type="component" value="Unassembled WGS sequence"/>
</dbReference>
<feature type="compositionally biased region" description="Basic and acidic residues" evidence="1">
    <location>
        <begin position="65"/>
        <end position="74"/>
    </location>
</feature>
<reference evidence="2 3" key="1">
    <citation type="journal article" date="2019" name="Commun. Biol.">
        <title>The bagworm genome reveals a unique fibroin gene that provides high tensile strength.</title>
        <authorList>
            <person name="Kono N."/>
            <person name="Nakamura H."/>
            <person name="Ohtoshi R."/>
            <person name="Tomita M."/>
            <person name="Numata K."/>
            <person name="Arakawa K."/>
        </authorList>
    </citation>
    <scope>NUCLEOTIDE SEQUENCE [LARGE SCALE GENOMIC DNA]</scope>
</reference>
<dbReference type="AlphaFoldDB" id="A0A4C2AG09"/>
<gene>
    <name evidence="2" type="ORF">EVAR_98500_1</name>
</gene>
<evidence type="ECO:0000256" key="1">
    <source>
        <dbReference type="SAM" id="MobiDB-lite"/>
    </source>
</evidence>
<comment type="caution">
    <text evidence="2">The sequence shown here is derived from an EMBL/GenBank/DDBJ whole genome shotgun (WGS) entry which is preliminary data.</text>
</comment>
<sequence>MPIEKGGSRNLRPTPERRPRRTNTINTMKLRMCFRCLRGVTCKRAEESPVRYVVADIIGYSTKSGPREGHEGRETTSSPTTRRYL</sequence>
<evidence type="ECO:0000313" key="2">
    <source>
        <dbReference type="EMBL" id="GBP98064.1"/>
    </source>
</evidence>
<protein>
    <submittedName>
        <fullName evidence="2">Uncharacterized protein</fullName>
    </submittedName>
</protein>
<dbReference type="OrthoDB" id="8056668at2759"/>
<feature type="region of interest" description="Disordered" evidence="1">
    <location>
        <begin position="61"/>
        <end position="85"/>
    </location>
</feature>
<evidence type="ECO:0000313" key="3">
    <source>
        <dbReference type="Proteomes" id="UP000299102"/>
    </source>
</evidence>
<organism evidence="2 3">
    <name type="scientific">Eumeta variegata</name>
    <name type="common">Bagworm moth</name>
    <name type="synonym">Eumeta japonica</name>
    <dbReference type="NCBI Taxonomy" id="151549"/>
    <lineage>
        <taxon>Eukaryota</taxon>
        <taxon>Metazoa</taxon>
        <taxon>Ecdysozoa</taxon>
        <taxon>Arthropoda</taxon>
        <taxon>Hexapoda</taxon>
        <taxon>Insecta</taxon>
        <taxon>Pterygota</taxon>
        <taxon>Neoptera</taxon>
        <taxon>Endopterygota</taxon>
        <taxon>Lepidoptera</taxon>
        <taxon>Glossata</taxon>
        <taxon>Ditrysia</taxon>
        <taxon>Tineoidea</taxon>
        <taxon>Psychidae</taxon>
        <taxon>Oiketicinae</taxon>
        <taxon>Eumeta</taxon>
    </lineage>
</organism>